<organism evidence="1 2">
    <name type="scientific">Dechloromonas agitata</name>
    <dbReference type="NCBI Taxonomy" id="73030"/>
    <lineage>
        <taxon>Bacteria</taxon>
        <taxon>Pseudomonadati</taxon>
        <taxon>Pseudomonadota</taxon>
        <taxon>Betaproteobacteria</taxon>
        <taxon>Rhodocyclales</taxon>
        <taxon>Azonexaceae</taxon>
        <taxon>Dechloromonas</taxon>
    </lineage>
</organism>
<dbReference type="Proteomes" id="UP000718593">
    <property type="component" value="Unassembled WGS sequence"/>
</dbReference>
<sequence length="44" mass="4663">ADALFLHRKIGGLYLLAARLKARVDIRAIFLRCLAAVPAGAAGE</sequence>
<dbReference type="AlphaFoldDB" id="A0A930BV36"/>
<evidence type="ECO:0000313" key="1">
    <source>
        <dbReference type="EMBL" id="MBF1164305.1"/>
    </source>
</evidence>
<name>A0A930BV36_9RHOO</name>
<gene>
    <name evidence="1" type="ORF">HXL68_04600</name>
</gene>
<accession>A0A930BV36</accession>
<reference evidence="1" key="1">
    <citation type="submission" date="2020-04" db="EMBL/GenBank/DDBJ databases">
        <title>Deep metagenomics examines the oral microbiome during advanced dental caries in children, revealing novel taxa and co-occurrences with host molecules.</title>
        <authorList>
            <person name="Baker J.L."/>
            <person name="Morton J.T."/>
            <person name="Dinis M."/>
            <person name="Alvarez R."/>
            <person name="Tran N.C."/>
            <person name="Knight R."/>
            <person name="Edlund A."/>
        </authorList>
    </citation>
    <scope>NUCLEOTIDE SEQUENCE</scope>
    <source>
        <strain evidence="1">JCVI_32_bin.24</strain>
    </source>
</reference>
<proteinExistence type="predicted"/>
<dbReference type="EMBL" id="JABZMI010000056">
    <property type="protein sequence ID" value="MBF1164305.1"/>
    <property type="molecule type" value="Genomic_DNA"/>
</dbReference>
<protein>
    <submittedName>
        <fullName evidence="1">Uncharacterized protein</fullName>
    </submittedName>
</protein>
<comment type="caution">
    <text evidence="1">The sequence shown here is derived from an EMBL/GenBank/DDBJ whole genome shotgun (WGS) entry which is preliminary data.</text>
</comment>
<evidence type="ECO:0000313" key="2">
    <source>
        <dbReference type="Proteomes" id="UP000718593"/>
    </source>
</evidence>
<feature type="non-terminal residue" evidence="1">
    <location>
        <position position="1"/>
    </location>
</feature>